<name>A0ABU4BHS7_9NOCA</name>
<dbReference type="Gene3D" id="3.40.50.300">
    <property type="entry name" value="P-loop containing nucleotide triphosphate hydrolases"/>
    <property type="match status" value="1"/>
</dbReference>
<sequence>MTVADNAVARPLVDVVLEAIDADEKLSDDVKYLVLAVLEGPTALQQLLDGISTPQAREESDASGEEPVGAFLKQITVAGFSGIGPKATSDLHPAPGITIVSGRNGSGESNFAEALEFAVTGSSYRWEN</sequence>
<organism evidence="1 2">
    <name type="scientific">Rhodococcoides yunnanense</name>
    <dbReference type="NCBI Taxonomy" id="278209"/>
    <lineage>
        <taxon>Bacteria</taxon>
        <taxon>Bacillati</taxon>
        <taxon>Actinomycetota</taxon>
        <taxon>Actinomycetes</taxon>
        <taxon>Mycobacteriales</taxon>
        <taxon>Nocardiaceae</taxon>
        <taxon>Rhodococcoides</taxon>
    </lineage>
</organism>
<comment type="caution">
    <text evidence="1">The sequence shown here is derived from an EMBL/GenBank/DDBJ whole genome shotgun (WGS) entry which is preliminary data.</text>
</comment>
<gene>
    <name evidence="1" type="ORF">R3P96_20750</name>
</gene>
<protein>
    <submittedName>
        <fullName evidence="1">Uncharacterized protein</fullName>
    </submittedName>
</protein>
<evidence type="ECO:0000313" key="2">
    <source>
        <dbReference type="Proteomes" id="UP001185755"/>
    </source>
</evidence>
<dbReference type="EMBL" id="JAWLJX010000008">
    <property type="protein sequence ID" value="MDV6263774.1"/>
    <property type="molecule type" value="Genomic_DNA"/>
</dbReference>
<keyword evidence="2" id="KW-1185">Reference proteome</keyword>
<dbReference type="RefSeq" id="WP_317565886.1">
    <property type="nucleotide sequence ID" value="NZ_JAWLJX010000008.1"/>
</dbReference>
<accession>A0ABU4BHS7</accession>
<dbReference type="Proteomes" id="UP001185755">
    <property type="component" value="Unassembled WGS sequence"/>
</dbReference>
<reference evidence="1 2" key="1">
    <citation type="submission" date="2023-10" db="EMBL/GenBank/DDBJ databases">
        <title>Development of a sustainable strategy for remediation of hydrocarbon-contaminated territories based on the waste exchange concept.</title>
        <authorList>
            <person name="Krivoruchko A."/>
        </authorList>
    </citation>
    <scope>NUCLEOTIDE SEQUENCE [LARGE SCALE GENOMIC DNA]</scope>
    <source>
        <strain evidence="1 2">IEGM 1323</strain>
    </source>
</reference>
<dbReference type="InterPro" id="IPR027417">
    <property type="entry name" value="P-loop_NTPase"/>
</dbReference>
<evidence type="ECO:0000313" key="1">
    <source>
        <dbReference type="EMBL" id="MDV6263774.1"/>
    </source>
</evidence>
<proteinExistence type="predicted"/>